<dbReference type="SUPFAM" id="SSF102405">
    <property type="entry name" value="MCP/YpsA-like"/>
    <property type="match status" value="1"/>
</dbReference>
<gene>
    <name evidence="3" type="ORF">L1F29_33450</name>
</gene>
<sequence>MKRICVYAGSNVGTKPEYEQKAIELGRLIASQQLELVYGGSKIGLMGRVADAALAAGGKVIGVMPRNLFKGEMVHTGLTQLHEVGNMHERKALMSELADAYIALPGGLGTLEELFEVVSWSQLGIHKKPVGLLDVLGFYQPIADMFRQAADAGFMQQTNLGLVIFEEEPERLIDKVLNYVPPAQTNKWSELK</sequence>
<dbReference type="RefSeq" id="WP_258386287.1">
    <property type="nucleotide sequence ID" value="NZ_CP091430.1"/>
</dbReference>
<reference evidence="3" key="1">
    <citation type="submission" date="2022-01" db="EMBL/GenBank/DDBJ databases">
        <title>Paenibacillus spongiae sp. nov., isolated from marine sponge.</title>
        <authorList>
            <person name="Li Z."/>
            <person name="Zhang M."/>
        </authorList>
    </citation>
    <scope>NUCLEOTIDE SEQUENCE</scope>
    <source>
        <strain evidence="3">PHS-Z3</strain>
    </source>
</reference>
<dbReference type="Gene3D" id="3.40.50.450">
    <property type="match status" value="1"/>
</dbReference>
<comment type="similarity">
    <text evidence="1 2">Belongs to the LOG family.</text>
</comment>
<accession>A0ABY5S8G8</accession>
<dbReference type="InterPro" id="IPR031100">
    <property type="entry name" value="LOG_fam"/>
</dbReference>
<dbReference type="EMBL" id="CP091430">
    <property type="protein sequence ID" value="UVI30217.1"/>
    <property type="molecule type" value="Genomic_DNA"/>
</dbReference>
<evidence type="ECO:0000256" key="1">
    <source>
        <dbReference type="ARBA" id="ARBA00006763"/>
    </source>
</evidence>
<proteinExistence type="inferred from homology"/>
<dbReference type="NCBIfam" id="TIGR00730">
    <property type="entry name" value="Rossman fold protein, TIGR00730 family"/>
    <property type="match status" value="1"/>
</dbReference>
<name>A0ABY5S8G8_9BACL</name>
<protein>
    <recommendedName>
        <fullName evidence="2">Cytokinin riboside 5'-monophosphate phosphoribohydrolase</fullName>
        <ecNumber evidence="2">3.2.2.n1</ecNumber>
    </recommendedName>
</protein>
<keyword evidence="2" id="KW-0378">Hydrolase</keyword>
<organism evidence="3 4">
    <name type="scientific">Paenibacillus spongiae</name>
    <dbReference type="NCBI Taxonomy" id="2909671"/>
    <lineage>
        <taxon>Bacteria</taxon>
        <taxon>Bacillati</taxon>
        <taxon>Bacillota</taxon>
        <taxon>Bacilli</taxon>
        <taxon>Bacillales</taxon>
        <taxon>Paenibacillaceae</taxon>
        <taxon>Paenibacillus</taxon>
    </lineage>
</organism>
<keyword evidence="2" id="KW-0203">Cytokinin biosynthesis</keyword>
<keyword evidence="4" id="KW-1185">Reference proteome</keyword>
<dbReference type="PANTHER" id="PTHR31223:SF70">
    <property type="entry name" value="LOG FAMILY PROTEIN YJL055W"/>
    <property type="match status" value="1"/>
</dbReference>
<evidence type="ECO:0000313" key="4">
    <source>
        <dbReference type="Proteomes" id="UP001057877"/>
    </source>
</evidence>
<dbReference type="PANTHER" id="PTHR31223">
    <property type="entry name" value="LOG FAMILY PROTEIN YJL055W"/>
    <property type="match status" value="1"/>
</dbReference>
<evidence type="ECO:0000313" key="3">
    <source>
        <dbReference type="EMBL" id="UVI30217.1"/>
    </source>
</evidence>
<dbReference type="Proteomes" id="UP001057877">
    <property type="component" value="Chromosome"/>
</dbReference>
<dbReference type="Pfam" id="PF03641">
    <property type="entry name" value="Lysine_decarbox"/>
    <property type="match status" value="1"/>
</dbReference>
<dbReference type="InterPro" id="IPR005269">
    <property type="entry name" value="LOG"/>
</dbReference>
<evidence type="ECO:0000256" key="2">
    <source>
        <dbReference type="RuleBase" id="RU363015"/>
    </source>
</evidence>
<dbReference type="EC" id="3.2.2.n1" evidence="2"/>